<keyword evidence="2" id="KW-0732">Signal</keyword>
<gene>
    <name evidence="6" type="primary">tspeara</name>
</gene>
<keyword evidence="7" id="KW-1185">Reference proteome</keyword>
<organism evidence="6 7">
    <name type="scientific">Denticeps clupeoides</name>
    <name type="common">denticle herring</name>
    <dbReference type="NCBI Taxonomy" id="299321"/>
    <lineage>
        <taxon>Eukaryota</taxon>
        <taxon>Metazoa</taxon>
        <taxon>Chordata</taxon>
        <taxon>Craniata</taxon>
        <taxon>Vertebrata</taxon>
        <taxon>Euteleostomi</taxon>
        <taxon>Actinopterygii</taxon>
        <taxon>Neopterygii</taxon>
        <taxon>Teleostei</taxon>
        <taxon>Clupei</taxon>
        <taxon>Clupeiformes</taxon>
        <taxon>Denticipitoidei</taxon>
        <taxon>Denticipitidae</taxon>
        <taxon>Denticeps</taxon>
    </lineage>
</organism>
<dbReference type="InterPro" id="IPR048287">
    <property type="entry name" value="TSPN-like_N"/>
</dbReference>
<reference evidence="6 7" key="1">
    <citation type="submission" date="2020-06" db="EMBL/GenBank/DDBJ databases">
        <authorList>
            <consortium name="Wellcome Sanger Institute Data Sharing"/>
        </authorList>
    </citation>
    <scope>NUCLEOTIDE SEQUENCE [LARGE SCALE GENOMIC DNA]</scope>
</reference>
<proteinExistence type="predicted"/>
<feature type="domain" description="Laminin G" evidence="5">
    <location>
        <begin position="76"/>
        <end position="205"/>
    </location>
</feature>
<evidence type="ECO:0000256" key="1">
    <source>
        <dbReference type="ARBA" id="ARBA00004645"/>
    </source>
</evidence>
<evidence type="ECO:0000313" key="6">
    <source>
        <dbReference type="Ensembl" id="ENSDCDP00010027018.1"/>
    </source>
</evidence>
<dbReference type="Pfam" id="PF02210">
    <property type="entry name" value="Laminin_G_2"/>
    <property type="match status" value="1"/>
</dbReference>
<keyword evidence="3" id="KW-0677">Repeat</keyword>
<dbReference type="Gene3D" id="2.60.120.200">
    <property type="match status" value="1"/>
</dbReference>
<dbReference type="InterPro" id="IPR005492">
    <property type="entry name" value="EPTP"/>
</dbReference>
<evidence type="ECO:0000313" key="7">
    <source>
        <dbReference type="Proteomes" id="UP000694580"/>
    </source>
</evidence>
<dbReference type="Ensembl" id="ENSDCDT00010033481.1">
    <property type="protein sequence ID" value="ENSDCDP00010027018.1"/>
    <property type="gene ID" value="ENSDCDG00010017157.1"/>
</dbReference>
<dbReference type="GeneTree" id="ENSGT00510000047718"/>
<dbReference type="CDD" id="cd00110">
    <property type="entry name" value="LamG"/>
    <property type="match status" value="1"/>
</dbReference>
<dbReference type="InterPro" id="IPR009039">
    <property type="entry name" value="EAR"/>
</dbReference>
<evidence type="ECO:0000256" key="3">
    <source>
        <dbReference type="ARBA" id="ARBA00022737"/>
    </source>
</evidence>
<dbReference type="InterPro" id="IPR001791">
    <property type="entry name" value="Laminin_G"/>
</dbReference>
<dbReference type="GO" id="GO:0007165">
    <property type="term" value="P:signal transduction"/>
    <property type="evidence" value="ECO:0007669"/>
    <property type="project" value="TreeGrafter"/>
</dbReference>
<reference evidence="6" key="3">
    <citation type="submission" date="2025-09" db="UniProtKB">
        <authorList>
            <consortium name="Ensembl"/>
        </authorList>
    </citation>
    <scope>IDENTIFICATION</scope>
</reference>
<evidence type="ECO:0000259" key="5">
    <source>
        <dbReference type="SMART" id="SM00282"/>
    </source>
</evidence>
<name>A0AAY4C1R3_9TELE</name>
<dbReference type="SUPFAM" id="SSF49899">
    <property type="entry name" value="Concanavalin A-like lectins/glucanases"/>
    <property type="match status" value="1"/>
</dbReference>
<protein>
    <recommendedName>
        <fullName evidence="8">Thrombospondin-type laminin G domain and EAR repeat-containing protein</fullName>
    </recommendedName>
</protein>
<evidence type="ECO:0000256" key="2">
    <source>
        <dbReference type="ARBA" id="ARBA00022729"/>
    </source>
</evidence>
<evidence type="ECO:0000259" key="4">
    <source>
        <dbReference type="SMART" id="SM00210"/>
    </source>
</evidence>
<sequence length="643" mass="72982">MENEWRPKISGGRCFAQWHLSDLFPLDLLSHSLPQGGHALSGVHTVQAEGARGVHMTSPLSFPSSQVFVNCLMFPHEFSIMVTLKTTCSKREYLLSVVQEEKKQLLLGLRFSEEQLQLVYHSPRGRERLSFQRVWLADGHWHTLVLALSGHHASLTLDCGVTLEFHDRPFPADLSTAGSRIHIGSRKLWSGMFSGLLRQLVLLPGSDATRRVCPAGNPRLAELAVPPVLKDLPGPPDDFCTDVQVQDGGSCTEVMVSRMQKGFFFFIHGNTALISMLKGKEHLDYVDGHQDLYTSSETYGLEVFQIPSVGLFAAMAHRSSKPGSGIYRWRDGRFELHQNITTFEAHSWKHFIIGNKVFLVVSNSRGPVSSGKEASVIYKWSDKKQKFLRYQTLETYSARDWEAFHIQNQAFLAVANHRKGNGEHKINSVIYKWNPGTRAFEVNQTILTSGAYDLEFFTVGPYHFLAVANAFDGTSTSIDSTIYIWLRGAFQHFQTIRTFGATDWEMFRIGDRVFLAVANGHMLYMHGKSLYAINSTIYELDLNAQMFLRFQDIVLVCLFAVDWEFFTLGDEHFLVVANSYNGLSYSLNSVIYRWQGYEGFVPIHWLPTIGCSDWEFFSTMEGSFLMYSSARQSFTKVFKLKTR</sequence>
<dbReference type="InterPro" id="IPR013320">
    <property type="entry name" value="ConA-like_dom_sf"/>
</dbReference>
<dbReference type="SMART" id="SM00282">
    <property type="entry name" value="LamG"/>
    <property type="match status" value="1"/>
</dbReference>
<dbReference type="AlphaFoldDB" id="A0AAY4C1R3"/>
<reference evidence="6" key="2">
    <citation type="submission" date="2025-08" db="UniProtKB">
        <authorList>
            <consortium name="Ensembl"/>
        </authorList>
    </citation>
    <scope>IDENTIFICATION</scope>
</reference>
<dbReference type="PANTHER" id="PTHR15261">
    <property type="entry name" value="THROMBOSPONDIN-TYPE LAMININ G DOMAIN AND EAR REPEAT-CONTAINING"/>
    <property type="match status" value="1"/>
</dbReference>
<dbReference type="PANTHER" id="PTHR15261:SF6">
    <property type="entry name" value="THROMBOSPONDIN-TYPE LAMININ G DOMAIN AND EAR REPEAT-CONTAINING PROTEIN"/>
    <property type="match status" value="1"/>
</dbReference>
<dbReference type="PROSITE" id="PS50912">
    <property type="entry name" value="EAR"/>
    <property type="match status" value="7"/>
</dbReference>
<dbReference type="GO" id="GO:0032420">
    <property type="term" value="C:stereocilium"/>
    <property type="evidence" value="ECO:0007669"/>
    <property type="project" value="UniProtKB-SubCell"/>
</dbReference>
<dbReference type="Proteomes" id="UP000694580">
    <property type="component" value="Chromosome 15"/>
</dbReference>
<accession>A0AAY4C1R3</accession>
<dbReference type="Pfam" id="PF03736">
    <property type="entry name" value="EPTP"/>
    <property type="match status" value="5"/>
</dbReference>
<evidence type="ECO:0008006" key="8">
    <source>
        <dbReference type="Google" id="ProtNLM"/>
    </source>
</evidence>
<comment type="subcellular location">
    <subcellularLocation>
        <location evidence="1">Cell projection</location>
        <location evidence="1">Stereocilium</location>
    </subcellularLocation>
</comment>
<feature type="domain" description="Thrombospondin-like N-terminal" evidence="4">
    <location>
        <begin position="53"/>
        <end position="206"/>
    </location>
</feature>
<dbReference type="SMART" id="SM00210">
    <property type="entry name" value="TSPN"/>
    <property type="match status" value="1"/>
</dbReference>